<dbReference type="AlphaFoldDB" id="A0A1I4YNH4"/>
<dbReference type="CDD" id="cd15482">
    <property type="entry name" value="Sialidase_non-viral"/>
    <property type="match status" value="1"/>
</dbReference>
<keyword evidence="3" id="KW-0675">Receptor</keyword>
<proteinExistence type="predicted"/>
<name>A0A1I4YNH4_9FLAO</name>
<dbReference type="PROSITE" id="PS51257">
    <property type="entry name" value="PROKAR_LIPOPROTEIN"/>
    <property type="match status" value="1"/>
</dbReference>
<dbReference type="InterPro" id="IPR015943">
    <property type="entry name" value="WD40/YVTN_repeat-like_dom_sf"/>
</dbReference>
<protein>
    <submittedName>
        <fullName evidence="3">Sortilin, neurotensin receptor 3</fullName>
    </submittedName>
</protein>
<dbReference type="STRING" id="287099.SAMN05660413_00851"/>
<evidence type="ECO:0000259" key="2">
    <source>
        <dbReference type="Pfam" id="PF15902"/>
    </source>
</evidence>
<keyword evidence="4" id="KW-1185">Reference proteome</keyword>
<dbReference type="InterPro" id="IPR031778">
    <property type="entry name" value="Sortilin_N"/>
</dbReference>
<gene>
    <name evidence="3" type="ORF">SAMN05660413_00851</name>
</gene>
<organism evidence="3 4">
    <name type="scientific">Salegentibacter flavus</name>
    <dbReference type="NCBI Taxonomy" id="287099"/>
    <lineage>
        <taxon>Bacteria</taxon>
        <taxon>Pseudomonadati</taxon>
        <taxon>Bacteroidota</taxon>
        <taxon>Flavobacteriia</taxon>
        <taxon>Flavobacteriales</taxon>
        <taxon>Flavobacteriaceae</taxon>
        <taxon>Salegentibacter</taxon>
    </lineage>
</organism>
<evidence type="ECO:0000313" key="4">
    <source>
        <dbReference type="Proteomes" id="UP000199153"/>
    </source>
</evidence>
<reference evidence="3 4" key="1">
    <citation type="submission" date="2016-10" db="EMBL/GenBank/DDBJ databases">
        <authorList>
            <person name="de Groot N.N."/>
        </authorList>
    </citation>
    <scope>NUCLEOTIDE SEQUENCE [LARGE SCALE GENOMIC DNA]</scope>
    <source>
        <strain evidence="3 4">DSM 17794</strain>
    </source>
</reference>
<accession>A0A1I4YNH4</accession>
<dbReference type="Gene3D" id="2.130.10.10">
    <property type="entry name" value="YVTN repeat-like/Quinoprotein amine dehydrogenase"/>
    <property type="match status" value="1"/>
</dbReference>
<dbReference type="EMBL" id="FOVL01000003">
    <property type="protein sequence ID" value="SFN39160.1"/>
    <property type="molecule type" value="Genomic_DNA"/>
</dbReference>
<dbReference type="Pfam" id="PF15902">
    <property type="entry name" value="Sortilin-Vps10"/>
    <property type="match status" value="1"/>
</dbReference>
<keyword evidence="1" id="KW-0677">Repeat</keyword>
<dbReference type="Proteomes" id="UP000199153">
    <property type="component" value="Unassembled WGS sequence"/>
</dbReference>
<feature type="domain" description="Sortilin N-terminal" evidence="2">
    <location>
        <begin position="163"/>
        <end position="287"/>
    </location>
</feature>
<dbReference type="PANTHER" id="PTHR47199">
    <property type="entry name" value="PHOTOSYSTEM II STABILITY/ASSEMBLY FACTOR HCF136, CHLOROPLASTIC"/>
    <property type="match status" value="1"/>
</dbReference>
<dbReference type="SUPFAM" id="SSF110296">
    <property type="entry name" value="Oligoxyloglucan reducing end-specific cellobiohydrolase"/>
    <property type="match status" value="1"/>
</dbReference>
<evidence type="ECO:0000313" key="3">
    <source>
        <dbReference type="EMBL" id="SFN39160.1"/>
    </source>
</evidence>
<sequence length="358" mass="39334">MTEIKFQMKKILFLALLLSFSCKSDKSEKYETPEAKEFSSVEIENIFEDDSLSIRAIEIIGNNLAFAANKGTFGLFNSQTGEMKTGALKDGDYIPEFRAVASTSNDVFVLSVGSPALLYKTGNSGQMELVYREDHEKAFYDSMIFWNDLEGIAMGDPTGNCLSVIITRDGGESWEKIHCSVLPEVAEGEAAFAASNSNIAVVGDKTWMLSGGKKSRVFYSPDKGENWEVFETPLIQGKETTGGYSIDFYDENKGIIIGGDYTNPDDNSANKAITIDGGKTWKLVGEGQEPGYKSSVRYVPNSEGKYVLATGFTGISYSTDGGEHWDQLSDESFFTLRFLNDSTAYAAGKGRISRLNFK</sequence>
<dbReference type="PANTHER" id="PTHR47199:SF2">
    <property type="entry name" value="PHOTOSYSTEM II STABILITY_ASSEMBLY FACTOR HCF136, CHLOROPLASTIC"/>
    <property type="match status" value="1"/>
</dbReference>
<evidence type="ECO:0000256" key="1">
    <source>
        <dbReference type="ARBA" id="ARBA00022737"/>
    </source>
</evidence>